<protein>
    <submittedName>
        <fullName evidence="4">Uncharacterized protein</fullName>
    </submittedName>
</protein>
<dbReference type="GO" id="GO:0032259">
    <property type="term" value="P:methylation"/>
    <property type="evidence" value="ECO:0007669"/>
    <property type="project" value="UniProtKB-KW"/>
</dbReference>
<dbReference type="EMBL" id="JAUJQS010000004">
    <property type="protein sequence ID" value="MDN7564361.1"/>
    <property type="molecule type" value="Genomic_DNA"/>
</dbReference>
<sequence length="109" mass="12552">MKAIEDDVIVTTPPCQAFSAPRRLRRFSVPNLMIWSIDRAEDEAPDLMGQARHDYECELRIKALGFLIEASSATPLWQRVCKHSMYSEIRGRSADQRLVMELAIQESMR</sequence>
<dbReference type="Proteomes" id="UP001172109">
    <property type="component" value="Unassembled WGS sequence"/>
</dbReference>
<organism evidence="4 5">
    <name type="scientific">Burkholderia contaminans</name>
    <dbReference type="NCBI Taxonomy" id="488447"/>
    <lineage>
        <taxon>Bacteria</taxon>
        <taxon>Pseudomonadati</taxon>
        <taxon>Pseudomonadota</taxon>
        <taxon>Betaproteobacteria</taxon>
        <taxon>Burkholderiales</taxon>
        <taxon>Burkholderiaceae</taxon>
        <taxon>Burkholderia</taxon>
        <taxon>Burkholderia cepacia complex</taxon>
    </lineage>
</organism>
<reference evidence="4" key="1">
    <citation type="submission" date="2023-07" db="EMBL/GenBank/DDBJ databases">
        <title>A collection of bacterial strains from the Burkholderia cepacia Research Laboratory and Repository.</title>
        <authorList>
            <person name="Lipuma J."/>
            <person name="Spilker T."/>
            <person name="Caverly L."/>
        </authorList>
    </citation>
    <scope>NUCLEOTIDE SEQUENCE</scope>
    <source>
        <strain evidence="4">AU44979</strain>
    </source>
</reference>
<evidence type="ECO:0000313" key="5">
    <source>
        <dbReference type="Proteomes" id="UP001172109"/>
    </source>
</evidence>
<accession>A0AAP4VIF2</accession>
<evidence type="ECO:0000256" key="2">
    <source>
        <dbReference type="ARBA" id="ARBA00022679"/>
    </source>
</evidence>
<dbReference type="PROSITE" id="PS00094">
    <property type="entry name" value="C5_MTASE_1"/>
    <property type="match status" value="1"/>
</dbReference>
<dbReference type="GO" id="GO:0008168">
    <property type="term" value="F:methyltransferase activity"/>
    <property type="evidence" value="ECO:0007669"/>
    <property type="project" value="UniProtKB-KW"/>
</dbReference>
<evidence type="ECO:0000256" key="3">
    <source>
        <dbReference type="ARBA" id="ARBA00022691"/>
    </source>
</evidence>
<dbReference type="RefSeq" id="WP_105818610.1">
    <property type="nucleotide sequence ID" value="NZ_CADEUY010000005.1"/>
</dbReference>
<evidence type="ECO:0000256" key="1">
    <source>
        <dbReference type="ARBA" id="ARBA00022603"/>
    </source>
</evidence>
<comment type="caution">
    <text evidence="4">The sequence shown here is derived from an EMBL/GenBank/DDBJ whole genome shotgun (WGS) entry which is preliminary data.</text>
</comment>
<dbReference type="InterPro" id="IPR018117">
    <property type="entry name" value="C5_DNA_meth_AS"/>
</dbReference>
<gene>
    <name evidence="4" type="ORF">QZM56_07595</name>
</gene>
<dbReference type="AlphaFoldDB" id="A0AAP4VIF2"/>
<proteinExistence type="predicted"/>
<name>A0AAP4VIF2_9BURK</name>
<keyword evidence="1" id="KW-0489">Methyltransferase</keyword>
<evidence type="ECO:0000313" key="4">
    <source>
        <dbReference type="EMBL" id="MDN7564361.1"/>
    </source>
</evidence>
<keyword evidence="2" id="KW-0808">Transferase</keyword>
<keyword evidence="3" id="KW-0949">S-adenosyl-L-methionine</keyword>